<dbReference type="EMBL" id="CP000927">
    <property type="protein sequence ID" value="ABZ72041.1"/>
    <property type="molecule type" value="Genomic_DNA"/>
</dbReference>
<evidence type="ECO:0000259" key="1">
    <source>
        <dbReference type="Pfam" id="PF19802"/>
    </source>
</evidence>
<evidence type="ECO:0000313" key="2">
    <source>
        <dbReference type="EMBL" id="ABZ72041.1"/>
    </source>
</evidence>
<name>B0SZW8_CAUSK</name>
<reference evidence="2" key="1">
    <citation type="submission" date="2008-01" db="EMBL/GenBank/DDBJ databases">
        <title>Complete sequence of chromosome of Caulobacter sp. K31.</title>
        <authorList>
            <consortium name="US DOE Joint Genome Institute"/>
            <person name="Copeland A."/>
            <person name="Lucas S."/>
            <person name="Lapidus A."/>
            <person name="Barry K."/>
            <person name="Glavina del Rio T."/>
            <person name="Dalin E."/>
            <person name="Tice H."/>
            <person name="Pitluck S."/>
            <person name="Bruce D."/>
            <person name="Goodwin L."/>
            <person name="Thompson L.S."/>
            <person name="Brettin T."/>
            <person name="Detter J.C."/>
            <person name="Han C."/>
            <person name="Schmutz J."/>
            <person name="Larimer F."/>
            <person name="Land M."/>
            <person name="Hauser L."/>
            <person name="Kyrpides N."/>
            <person name="Kim E."/>
            <person name="Stephens C."/>
            <person name="Richardson P."/>
        </authorList>
    </citation>
    <scope>NUCLEOTIDE SEQUENCE [LARGE SCALE GENOMIC DNA]</scope>
    <source>
        <strain evidence="2">K31</strain>
    </source>
</reference>
<accession>B0SZW8</accession>
<protein>
    <recommendedName>
        <fullName evidence="1">DUF6285 domain-containing protein</fullName>
    </recommendedName>
</protein>
<dbReference type="HOGENOM" id="CLU_142892_1_0_5"/>
<gene>
    <name evidence="2" type="ordered locus">Caul_2914</name>
</gene>
<feature type="domain" description="DUF6285" evidence="1">
    <location>
        <begin position="24"/>
        <end position="111"/>
    </location>
</feature>
<dbReference type="OrthoDB" id="8854461at2"/>
<dbReference type="Pfam" id="PF19802">
    <property type="entry name" value="DUF6285"/>
    <property type="match status" value="1"/>
</dbReference>
<dbReference type="InterPro" id="IPR046252">
    <property type="entry name" value="DUF6285"/>
</dbReference>
<dbReference type="AlphaFoldDB" id="B0SZW8"/>
<sequence>MITHPTAAELSEALAGLEAGPPGDARAAFIARVADNARATLEREAALGPAAQAAAVARLRALLGLEGSFEALNAELCARLADGGLVPLDPAVLAHLRASVVDQIAIDQPGYSGLAALQARS</sequence>
<dbReference type="STRING" id="366602.Caul_2914"/>
<dbReference type="eggNOG" id="ENOG5033799">
    <property type="taxonomic scope" value="Bacteria"/>
</dbReference>
<proteinExistence type="predicted"/>
<organism evidence="2">
    <name type="scientific">Caulobacter sp. (strain K31)</name>
    <dbReference type="NCBI Taxonomy" id="366602"/>
    <lineage>
        <taxon>Bacteria</taxon>
        <taxon>Pseudomonadati</taxon>
        <taxon>Pseudomonadota</taxon>
        <taxon>Alphaproteobacteria</taxon>
        <taxon>Caulobacterales</taxon>
        <taxon>Caulobacteraceae</taxon>
        <taxon>Caulobacter</taxon>
    </lineage>
</organism>
<dbReference type="KEGG" id="cak:Caul_2914"/>